<dbReference type="InterPro" id="IPR013154">
    <property type="entry name" value="ADH-like_N"/>
</dbReference>
<evidence type="ECO:0000313" key="4">
    <source>
        <dbReference type="EMBL" id="MDJ1135659.1"/>
    </source>
</evidence>
<dbReference type="InterPro" id="IPR013149">
    <property type="entry name" value="ADH-like_C"/>
</dbReference>
<accession>A0ABT7A2W2</accession>
<evidence type="ECO:0000256" key="2">
    <source>
        <dbReference type="ARBA" id="ARBA00023002"/>
    </source>
</evidence>
<dbReference type="SUPFAM" id="SSF50129">
    <property type="entry name" value="GroES-like"/>
    <property type="match status" value="1"/>
</dbReference>
<feature type="domain" description="Enoyl reductase (ER)" evidence="3">
    <location>
        <begin position="11"/>
        <end position="334"/>
    </location>
</feature>
<sequence>MRAVMFEKYGEPSDVLRLVEVPSPLPGPGEVRVEVAARPVNPSDLLFVQGEYGRPARFTTLRAGPGDALSASPVGFEGAGVVEALGPGATAPAVGTRVAVAVTGTWQRHVCAPADSVHPLGEGVSLEAGCQLTVNPFTAHLLLRAAALRDGDTVLVTAGGSAVGRMIAYLAHRRGLRCVSVVRRAEHARALERIGAVPVLTHPGAPLEEQLKTVVGREGAALGLDAVGGAMGRCLLASLRPGARLVSYGLLSGEPLPVPPEELIFRDVRIEGFWLPERLGRLDRDAVRQLTGAVAADMADGMPGLEVAASYDLSEFRQALAAAARPGRTGKVLLRG</sequence>
<dbReference type="InterPro" id="IPR036291">
    <property type="entry name" value="NAD(P)-bd_dom_sf"/>
</dbReference>
<dbReference type="EMBL" id="JANCPR020000031">
    <property type="protein sequence ID" value="MDJ1135659.1"/>
    <property type="molecule type" value="Genomic_DNA"/>
</dbReference>
<dbReference type="Gene3D" id="3.90.180.10">
    <property type="entry name" value="Medium-chain alcohol dehydrogenases, catalytic domain"/>
    <property type="match status" value="1"/>
</dbReference>
<dbReference type="Pfam" id="PF00107">
    <property type="entry name" value="ADH_zinc_N"/>
    <property type="match status" value="1"/>
</dbReference>
<gene>
    <name evidence="4" type="ORF">NMN56_027640</name>
</gene>
<keyword evidence="1" id="KW-0521">NADP</keyword>
<dbReference type="SUPFAM" id="SSF51735">
    <property type="entry name" value="NAD(P)-binding Rossmann-fold domains"/>
    <property type="match status" value="1"/>
</dbReference>
<protein>
    <submittedName>
        <fullName evidence="4">Zinc-dependent alcohol dehydrogenase family protein</fullName>
    </submittedName>
</protein>
<evidence type="ECO:0000313" key="5">
    <source>
        <dbReference type="Proteomes" id="UP001214441"/>
    </source>
</evidence>
<keyword evidence="2" id="KW-0560">Oxidoreductase</keyword>
<dbReference type="InterPro" id="IPR020843">
    <property type="entry name" value="ER"/>
</dbReference>
<dbReference type="Pfam" id="PF08240">
    <property type="entry name" value="ADH_N"/>
    <property type="match status" value="1"/>
</dbReference>
<name>A0ABT7A2W2_9ACTN</name>
<evidence type="ECO:0000256" key="1">
    <source>
        <dbReference type="ARBA" id="ARBA00022857"/>
    </source>
</evidence>
<dbReference type="CDD" id="cd05282">
    <property type="entry name" value="ETR_like"/>
    <property type="match status" value="1"/>
</dbReference>
<dbReference type="PANTHER" id="PTHR48106">
    <property type="entry name" value="QUINONE OXIDOREDUCTASE PIG3-RELATED"/>
    <property type="match status" value="1"/>
</dbReference>
<evidence type="ECO:0000259" key="3">
    <source>
        <dbReference type="SMART" id="SM00829"/>
    </source>
</evidence>
<comment type="caution">
    <text evidence="4">The sequence shown here is derived from an EMBL/GenBank/DDBJ whole genome shotgun (WGS) entry which is preliminary data.</text>
</comment>
<dbReference type="Gene3D" id="3.40.50.720">
    <property type="entry name" value="NAD(P)-binding Rossmann-like Domain"/>
    <property type="match status" value="1"/>
</dbReference>
<organism evidence="4 5">
    <name type="scientific">Streptomyces iconiensis</name>
    <dbReference type="NCBI Taxonomy" id="1384038"/>
    <lineage>
        <taxon>Bacteria</taxon>
        <taxon>Bacillati</taxon>
        <taxon>Actinomycetota</taxon>
        <taxon>Actinomycetes</taxon>
        <taxon>Kitasatosporales</taxon>
        <taxon>Streptomycetaceae</taxon>
        <taxon>Streptomyces</taxon>
    </lineage>
</organism>
<dbReference type="PANTHER" id="PTHR48106:SF2">
    <property type="entry name" value="ZN2+-BINDING DEHYDROGENASE"/>
    <property type="match status" value="1"/>
</dbReference>
<dbReference type="SMART" id="SM00829">
    <property type="entry name" value="PKS_ER"/>
    <property type="match status" value="1"/>
</dbReference>
<dbReference type="InterPro" id="IPR011032">
    <property type="entry name" value="GroES-like_sf"/>
</dbReference>
<proteinExistence type="predicted"/>
<keyword evidence="5" id="KW-1185">Reference proteome</keyword>
<dbReference type="Proteomes" id="UP001214441">
    <property type="component" value="Unassembled WGS sequence"/>
</dbReference>
<reference evidence="4 5" key="1">
    <citation type="submission" date="2023-05" db="EMBL/GenBank/DDBJ databases">
        <title>Streptantibioticus silvisoli sp. nov., acidotolerant actinomycetes 1 from pine litter.</title>
        <authorList>
            <person name="Swiecimska M."/>
            <person name="Golinska P."/>
            <person name="Sangal V."/>
            <person name="Wachnowicz B."/>
            <person name="Goodfellow M."/>
        </authorList>
    </citation>
    <scope>NUCLEOTIDE SEQUENCE [LARGE SCALE GENOMIC DNA]</scope>
    <source>
        <strain evidence="4 5">DSM 42109</strain>
    </source>
</reference>
<dbReference type="RefSeq" id="WP_274046346.1">
    <property type="nucleotide sequence ID" value="NZ_JANCPR020000031.1"/>
</dbReference>